<comment type="similarity">
    <text evidence="1 9 10">Belongs to the class-I aminoacyl-tRNA synthetase family.</text>
</comment>
<protein>
    <recommendedName>
        <fullName evidence="9">Leucine--tRNA ligase</fullName>
        <ecNumber evidence="9">6.1.1.4</ecNumber>
    </recommendedName>
    <alternativeName>
        <fullName evidence="9">Leucyl-tRNA synthetase</fullName>
        <shortName evidence="9">LeuRS</shortName>
    </alternativeName>
</protein>
<feature type="short sequence motif" description="'KMSKS' region" evidence="9">
    <location>
        <begin position="696"/>
        <end position="700"/>
    </location>
</feature>
<dbReference type="CDD" id="cd07958">
    <property type="entry name" value="Anticodon_Ia_Leu_BEm"/>
    <property type="match status" value="1"/>
</dbReference>
<dbReference type="NCBIfam" id="TIGR00396">
    <property type="entry name" value="leuS_bact"/>
    <property type="match status" value="2"/>
</dbReference>
<dbReference type="FunFam" id="1.10.730.10:FF:000003">
    <property type="entry name" value="Leucine--tRNA ligase"/>
    <property type="match status" value="1"/>
</dbReference>
<dbReference type="FunFam" id="3.40.50.620:FF:000124">
    <property type="entry name" value="Leucine--tRNA ligase"/>
    <property type="match status" value="1"/>
</dbReference>
<dbReference type="Pfam" id="PF00133">
    <property type="entry name" value="tRNA-synt_1"/>
    <property type="match status" value="2"/>
</dbReference>
<feature type="domain" description="Aminoacyl-tRNA synthetase class Ia" evidence="11">
    <location>
        <begin position="491"/>
        <end position="648"/>
    </location>
</feature>
<keyword evidence="7 9" id="KW-0030">Aminoacyl-tRNA synthetase</keyword>
<dbReference type="FunFam" id="3.90.740.10:FF:000012">
    <property type="entry name" value="Leucine--tRNA ligase"/>
    <property type="match status" value="1"/>
</dbReference>
<evidence type="ECO:0000256" key="2">
    <source>
        <dbReference type="ARBA" id="ARBA00022490"/>
    </source>
</evidence>
<comment type="catalytic activity">
    <reaction evidence="8 9">
        <text>tRNA(Leu) + L-leucine + ATP = L-leucyl-tRNA(Leu) + AMP + diphosphate</text>
        <dbReference type="Rhea" id="RHEA:11688"/>
        <dbReference type="Rhea" id="RHEA-COMP:9613"/>
        <dbReference type="Rhea" id="RHEA-COMP:9622"/>
        <dbReference type="ChEBI" id="CHEBI:30616"/>
        <dbReference type="ChEBI" id="CHEBI:33019"/>
        <dbReference type="ChEBI" id="CHEBI:57427"/>
        <dbReference type="ChEBI" id="CHEBI:78442"/>
        <dbReference type="ChEBI" id="CHEBI:78494"/>
        <dbReference type="ChEBI" id="CHEBI:456215"/>
        <dbReference type="EC" id="6.1.1.4"/>
    </reaction>
</comment>
<keyword evidence="6 9" id="KW-0648">Protein biosynthesis</keyword>
<dbReference type="InterPro" id="IPR015413">
    <property type="entry name" value="Methionyl/Leucyl_tRNA_Synth"/>
</dbReference>
<proteinExistence type="inferred from homology"/>
<evidence type="ECO:0000313" key="16">
    <source>
        <dbReference type="Proteomes" id="UP000004982"/>
    </source>
</evidence>
<dbReference type="FunFam" id="3.40.50.620:FF:000003">
    <property type="entry name" value="Leucine--tRNA ligase"/>
    <property type="match status" value="1"/>
</dbReference>
<evidence type="ECO:0000256" key="6">
    <source>
        <dbReference type="ARBA" id="ARBA00022917"/>
    </source>
</evidence>
<dbReference type="Gene3D" id="1.10.730.10">
    <property type="entry name" value="Isoleucyl-tRNA Synthetase, Domain 1"/>
    <property type="match status" value="2"/>
</dbReference>
<dbReference type="SUPFAM" id="SSF50677">
    <property type="entry name" value="ValRS/IleRS/LeuRS editing domain"/>
    <property type="match status" value="1"/>
</dbReference>
<evidence type="ECO:0000259" key="11">
    <source>
        <dbReference type="Pfam" id="PF00133"/>
    </source>
</evidence>
<dbReference type="InterPro" id="IPR001412">
    <property type="entry name" value="aa-tRNA-synth_I_CS"/>
</dbReference>
<feature type="domain" description="Aminoacyl-tRNA synthetase class Ia" evidence="11">
    <location>
        <begin position="694"/>
        <end position="735"/>
    </location>
</feature>
<dbReference type="GO" id="GO:0004823">
    <property type="term" value="F:leucine-tRNA ligase activity"/>
    <property type="evidence" value="ECO:0007669"/>
    <property type="project" value="UniProtKB-UniRule"/>
</dbReference>
<dbReference type="PANTHER" id="PTHR43740:SF2">
    <property type="entry name" value="LEUCINE--TRNA LIGASE, MITOCHONDRIAL"/>
    <property type="match status" value="1"/>
</dbReference>
<evidence type="ECO:0000256" key="10">
    <source>
        <dbReference type="RuleBase" id="RU363035"/>
    </source>
</evidence>
<dbReference type="Gene3D" id="3.40.50.620">
    <property type="entry name" value="HUPs"/>
    <property type="match status" value="2"/>
</dbReference>
<dbReference type="SUPFAM" id="SSF47323">
    <property type="entry name" value="Anticodon-binding domain of a subclass of class I aminoacyl-tRNA synthetases"/>
    <property type="match status" value="1"/>
</dbReference>
<dbReference type="Gene3D" id="3.90.740.10">
    <property type="entry name" value="Valyl/Leucyl/Isoleucyl-tRNA synthetase, editing domain"/>
    <property type="match status" value="1"/>
</dbReference>
<evidence type="ECO:0000256" key="4">
    <source>
        <dbReference type="ARBA" id="ARBA00022741"/>
    </source>
</evidence>
<evidence type="ECO:0000256" key="8">
    <source>
        <dbReference type="ARBA" id="ARBA00047469"/>
    </source>
</evidence>
<dbReference type="InterPro" id="IPR009080">
    <property type="entry name" value="tRNAsynth_Ia_anticodon-bd"/>
</dbReference>
<evidence type="ECO:0000256" key="3">
    <source>
        <dbReference type="ARBA" id="ARBA00022598"/>
    </source>
</evidence>
<organism evidence="15 16">
    <name type="scientific">Neisseria macacae ATCC 33926</name>
    <dbReference type="NCBI Taxonomy" id="997348"/>
    <lineage>
        <taxon>Bacteria</taxon>
        <taxon>Pseudomonadati</taxon>
        <taxon>Pseudomonadota</taxon>
        <taxon>Betaproteobacteria</taxon>
        <taxon>Neisseriales</taxon>
        <taxon>Neisseriaceae</taxon>
        <taxon>Neisseria</taxon>
    </lineage>
</organism>
<dbReference type="Proteomes" id="UP000004982">
    <property type="component" value="Unassembled WGS sequence"/>
</dbReference>
<evidence type="ECO:0000259" key="13">
    <source>
        <dbReference type="Pfam" id="PF09334"/>
    </source>
</evidence>
<dbReference type="Pfam" id="PF13603">
    <property type="entry name" value="tRNA-synt_1_2"/>
    <property type="match status" value="1"/>
</dbReference>
<feature type="domain" description="Methionyl/Valyl/Leucyl/Isoleucyl-tRNA synthetase anticodon-binding" evidence="12">
    <location>
        <begin position="780"/>
        <end position="900"/>
    </location>
</feature>
<dbReference type="PROSITE" id="PS00178">
    <property type="entry name" value="AA_TRNA_LIGASE_I"/>
    <property type="match status" value="1"/>
</dbReference>
<dbReference type="InterPro" id="IPR013155">
    <property type="entry name" value="M/V/L/I-tRNA-synth_anticd-bd"/>
</dbReference>
<comment type="subcellular location">
    <subcellularLocation>
        <location evidence="9">Cytoplasm</location>
    </subcellularLocation>
</comment>
<dbReference type="Pfam" id="PF09334">
    <property type="entry name" value="tRNA-synt_1g"/>
    <property type="match status" value="1"/>
</dbReference>
<dbReference type="CDD" id="cd00812">
    <property type="entry name" value="LeuRS_core"/>
    <property type="match status" value="1"/>
</dbReference>
<keyword evidence="2 9" id="KW-0963">Cytoplasm</keyword>
<dbReference type="GO" id="GO:0002161">
    <property type="term" value="F:aminoacyl-tRNA deacylase activity"/>
    <property type="evidence" value="ECO:0007669"/>
    <property type="project" value="InterPro"/>
</dbReference>
<comment type="caution">
    <text evidence="15">The sequence shown here is derived from an EMBL/GenBank/DDBJ whole genome shotgun (WGS) entry which is preliminary data.</text>
</comment>
<dbReference type="InterPro" id="IPR002302">
    <property type="entry name" value="Leu-tRNA-ligase"/>
</dbReference>
<reference evidence="15 16" key="1">
    <citation type="submission" date="2011-05" db="EMBL/GenBank/DDBJ databases">
        <authorList>
            <person name="Muzny D."/>
            <person name="Qin X."/>
            <person name="Deng J."/>
            <person name="Jiang H."/>
            <person name="Liu Y."/>
            <person name="Qu J."/>
            <person name="Song X.-Z."/>
            <person name="Zhang L."/>
            <person name="Thornton R."/>
            <person name="Coyle M."/>
            <person name="Francisco L."/>
            <person name="Jackson L."/>
            <person name="Javaid M."/>
            <person name="Korchina V."/>
            <person name="Kovar C."/>
            <person name="Mata R."/>
            <person name="Mathew T."/>
            <person name="Ngo R."/>
            <person name="Nguyen L."/>
            <person name="Nguyen N."/>
            <person name="Okwuonu G."/>
            <person name="Ongeri F."/>
            <person name="Pham C."/>
            <person name="Simmons D."/>
            <person name="Wilczek-Boney K."/>
            <person name="Hale W."/>
            <person name="Jakkamsetti A."/>
            <person name="Pham P."/>
            <person name="Ruth R."/>
            <person name="San Lucas F."/>
            <person name="Warren J."/>
            <person name="Zhang J."/>
            <person name="Zhao Z."/>
            <person name="Zhou C."/>
            <person name="Zhu D."/>
            <person name="Lee S."/>
            <person name="Bess C."/>
            <person name="Blankenburg K."/>
            <person name="Forbes L."/>
            <person name="Fu Q."/>
            <person name="Gubbala S."/>
            <person name="Hirani K."/>
            <person name="Jayaseelan J.C."/>
            <person name="Lara F."/>
            <person name="Munidasa M."/>
            <person name="Palculict T."/>
            <person name="Patil S."/>
            <person name="Pu L.-L."/>
            <person name="Saada N."/>
            <person name="Tang L."/>
            <person name="Weissenberger G."/>
            <person name="Zhu Y."/>
            <person name="Hemphill L."/>
            <person name="Shang Y."/>
            <person name="Youmans B."/>
            <person name="Ayvaz T."/>
            <person name="Ross M."/>
            <person name="Santibanez J."/>
            <person name="Aqrawi P."/>
            <person name="Gross S."/>
            <person name="Joshi V."/>
            <person name="Fowler G."/>
            <person name="Nazareth L."/>
            <person name="Reid J."/>
            <person name="Worley K."/>
            <person name="Petrosino J."/>
            <person name="Highlander S."/>
            <person name="Gibbs R."/>
        </authorList>
    </citation>
    <scope>NUCLEOTIDE SEQUENCE [LARGE SCALE GENOMIC DNA]</scope>
    <source>
        <strain evidence="15 16">ATCC 33926</strain>
    </source>
</reference>
<dbReference type="SUPFAM" id="SSF52374">
    <property type="entry name" value="Nucleotidylyl transferase"/>
    <property type="match status" value="1"/>
</dbReference>
<dbReference type="InterPro" id="IPR009008">
    <property type="entry name" value="Val/Leu/Ile-tRNA-synth_edit"/>
</dbReference>
<name>A0AA36ULY1_9NEIS</name>
<dbReference type="PRINTS" id="PR00985">
    <property type="entry name" value="TRNASYNTHLEU"/>
</dbReference>
<dbReference type="InterPro" id="IPR014729">
    <property type="entry name" value="Rossmann-like_a/b/a_fold"/>
</dbReference>
<dbReference type="FunFam" id="2.20.28.290:FF:000001">
    <property type="entry name" value="Leucine--tRNA ligase"/>
    <property type="match status" value="1"/>
</dbReference>
<evidence type="ECO:0000256" key="1">
    <source>
        <dbReference type="ARBA" id="ARBA00005594"/>
    </source>
</evidence>
<feature type="domain" description="Leucyl-tRNA synthetase editing" evidence="14">
    <location>
        <begin position="223"/>
        <end position="379"/>
    </location>
</feature>
<evidence type="ECO:0000256" key="5">
    <source>
        <dbReference type="ARBA" id="ARBA00022840"/>
    </source>
</evidence>
<dbReference type="Pfam" id="PF08264">
    <property type="entry name" value="Anticodon_1"/>
    <property type="match status" value="1"/>
</dbReference>
<dbReference type="HAMAP" id="MF_00049_B">
    <property type="entry name" value="Leu_tRNA_synth_B"/>
    <property type="match status" value="1"/>
</dbReference>
<dbReference type="AlphaFoldDB" id="A0AA36ULY1"/>
<evidence type="ECO:0000259" key="14">
    <source>
        <dbReference type="Pfam" id="PF13603"/>
    </source>
</evidence>
<keyword evidence="4 9" id="KW-0547">Nucleotide-binding</keyword>
<dbReference type="FunFam" id="3.10.20.590:FF:000001">
    <property type="entry name" value="Leucine--tRNA ligase"/>
    <property type="match status" value="1"/>
</dbReference>
<evidence type="ECO:0000256" key="9">
    <source>
        <dbReference type="HAMAP-Rule" id="MF_00049"/>
    </source>
</evidence>
<dbReference type="Gene3D" id="3.10.20.590">
    <property type="match status" value="1"/>
</dbReference>
<feature type="short sequence motif" description="'HIGH' region" evidence="9">
    <location>
        <begin position="44"/>
        <end position="54"/>
    </location>
</feature>
<evidence type="ECO:0000259" key="12">
    <source>
        <dbReference type="Pfam" id="PF08264"/>
    </source>
</evidence>
<evidence type="ECO:0000256" key="7">
    <source>
        <dbReference type="ARBA" id="ARBA00023146"/>
    </source>
</evidence>
<dbReference type="EC" id="6.1.1.4" evidence="9"/>
<dbReference type="EMBL" id="AFQE01000008">
    <property type="protein sequence ID" value="EGQ78500.1"/>
    <property type="molecule type" value="Genomic_DNA"/>
</dbReference>
<dbReference type="GO" id="GO:0005524">
    <property type="term" value="F:ATP binding"/>
    <property type="evidence" value="ECO:0007669"/>
    <property type="project" value="UniProtKB-UniRule"/>
</dbReference>
<dbReference type="GO" id="GO:0005829">
    <property type="term" value="C:cytosol"/>
    <property type="evidence" value="ECO:0007669"/>
    <property type="project" value="TreeGrafter"/>
</dbReference>
<dbReference type="InterPro" id="IPR002300">
    <property type="entry name" value="aa-tRNA-synth_Ia"/>
</dbReference>
<dbReference type="PANTHER" id="PTHR43740">
    <property type="entry name" value="LEUCYL-TRNA SYNTHETASE"/>
    <property type="match status" value="1"/>
</dbReference>
<feature type="binding site" evidence="9">
    <location>
        <position position="699"/>
    </location>
    <ligand>
        <name>ATP</name>
        <dbReference type="ChEBI" id="CHEBI:30616"/>
    </ligand>
</feature>
<accession>A0AA36ULY1</accession>
<keyword evidence="3 9" id="KW-0436">Ligase</keyword>
<keyword evidence="5 9" id="KW-0067">ATP-binding</keyword>
<feature type="domain" description="Methionyl/Leucyl tRNA synthetase" evidence="13">
    <location>
        <begin position="41"/>
        <end position="173"/>
    </location>
</feature>
<gene>
    <name evidence="9 15" type="primary">leuS</name>
    <name evidence="15" type="ORF">HMPREF9418_0086</name>
</gene>
<dbReference type="GO" id="GO:0006429">
    <property type="term" value="P:leucyl-tRNA aminoacylation"/>
    <property type="evidence" value="ECO:0007669"/>
    <property type="project" value="UniProtKB-UniRule"/>
</dbReference>
<dbReference type="Gene3D" id="2.20.28.290">
    <property type="match status" value="1"/>
</dbReference>
<evidence type="ECO:0000313" key="15">
    <source>
        <dbReference type="EMBL" id="EGQ78500.1"/>
    </source>
</evidence>
<dbReference type="InterPro" id="IPR025709">
    <property type="entry name" value="Leu_tRNA-synth_edit"/>
</dbReference>
<sequence length="938" mass="105654">MTMQEHYQPAAIEPAAQKKWDDARIFNVSEDASKPKYYCLSMFPYPSGKLHMGHVRNYTIGDVLSRFKRLNGFNVMQPMGWDAFGMPAENAAMKNNVAPAAWTYDNIEYMKTQLKSLGFAIDWEREVATCKPEYYRWEQWLFTKLFEKGIVYRKNGTVNWDPVDQTVLANEQVIDGRGWRSGALIEKREIPMYYFKITDYAEELLNDLDKLEHWPEQVKTMQRNWIGKSRGMTVRFAVSDDSKQGLEGDYAKFLQVYTTRPDTLMGATYVAVAAEHPLATAAAADKPELQAFIAECKAGSVAEADMATMEKKGVPTGRYVVNPLNGDKLEVWIANYVLWGYGDGAVMAVPAHDERDFEFACKYGLPIKWVVSNKVIDGAVARLQKIAAKNNLPFDIEYIFDYSKNPTQRFADRVLEQVNKAGLDDEPYLSEIFGALETIRLNWNMQFQNNEDNFLVNSNEFNGMNFQTAFDAIAAKLQSQDAGEPKTQYRLRDWGISRQRYWGCPIPIVHCEKCGDVPVPADQLPVVLPENVVPDGMGSPLAKMPEFYETTCPCCGEAAKRETDTMDTFMESSWYFFRYMSPKFAEGMVSTEAAKYWGAVDQYIGGIEHAILHLLYARFFTKLMRDEGLVSVDEPFERLLTQGMVVCETYYRENDKGGKDWINPADVELTFDDKGRPVSAVLKADGLPVVISGTEKMSKSKNNGVDPQELINAYGADTARLFMMFAAPPEQSLEWSDSGVEGAHRFLRRLWRTVYEYLKQGGAVKAFAGNQDGLSKELKDLRHKLHATTAKVSDDYGRRQQFNTAIAAVMELLNQYDKTDTGSEQGRAVAQEVLETAVRLLWPIVPHICETLWSELNGAKLWKAGWPTVDEAALVKSEIEVMVQVNGKLRGKITVAADASKADLESAALATEGAVKFMEGKPAKKIIVVPGRLVNIVV</sequence>